<dbReference type="AlphaFoldDB" id="A0A0C3CN95"/>
<reference evidence="5 6" key="1">
    <citation type="submission" date="2014-04" db="EMBL/GenBank/DDBJ databases">
        <authorList>
            <consortium name="DOE Joint Genome Institute"/>
            <person name="Kuo A."/>
            <person name="Tarkka M."/>
            <person name="Buscot F."/>
            <person name="Kohler A."/>
            <person name="Nagy L.G."/>
            <person name="Floudas D."/>
            <person name="Copeland A."/>
            <person name="Barry K.W."/>
            <person name="Cichocki N."/>
            <person name="Veneault-Fourrey C."/>
            <person name="LaButti K."/>
            <person name="Lindquist E.A."/>
            <person name="Lipzen A."/>
            <person name="Lundell T."/>
            <person name="Morin E."/>
            <person name="Murat C."/>
            <person name="Sun H."/>
            <person name="Tunlid A."/>
            <person name="Henrissat B."/>
            <person name="Grigoriev I.V."/>
            <person name="Hibbett D.S."/>
            <person name="Martin F."/>
            <person name="Nordberg H.P."/>
            <person name="Cantor M.N."/>
            <person name="Hua S.X."/>
        </authorList>
    </citation>
    <scope>NUCLEOTIDE SEQUENCE [LARGE SCALE GENOMIC DNA]</scope>
    <source>
        <strain evidence="5 6">F 1598</strain>
    </source>
</reference>
<accession>A0A0C3CN95</accession>
<protein>
    <recommendedName>
        <fullName evidence="2">Long chronological lifespan protein 2</fullName>
    </recommendedName>
</protein>
<dbReference type="InParanoid" id="A0A0C3CN95"/>
<name>A0A0C3CN95_PILCF</name>
<reference evidence="6" key="2">
    <citation type="submission" date="2015-01" db="EMBL/GenBank/DDBJ databases">
        <title>Evolutionary Origins and Diversification of the Mycorrhizal Mutualists.</title>
        <authorList>
            <consortium name="DOE Joint Genome Institute"/>
            <consortium name="Mycorrhizal Genomics Consortium"/>
            <person name="Kohler A."/>
            <person name="Kuo A."/>
            <person name="Nagy L.G."/>
            <person name="Floudas D."/>
            <person name="Copeland A."/>
            <person name="Barry K.W."/>
            <person name="Cichocki N."/>
            <person name="Veneault-Fourrey C."/>
            <person name="LaButti K."/>
            <person name="Lindquist E.A."/>
            <person name="Lipzen A."/>
            <person name="Lundell T."/>
            <person name="Morin E."/>
            <person name="Murat C."/>
            <person name="Riley R."/>
            <person name="Ohm R."/>
            <person name="Sun H."/>
            <person name="Tunlid A."/>
            <person name="Henrissat B."/>
            <person name="Grigoriev I.V."/>
            <person name="Hibbett D.S."/>
            <person name="Martin F."/>
        </authorList>
    </citation>
    <scope>NUCLEOTIDE SEQUENCE [LARGE SCALE GENOMIC DNA]</scope>
    <source>
        <strain evidence="6">F 1598</strain>
    </source>
</reference>
<dbReference type="GO" id="GO:0036503">
    <property type="term" value="P:ERAD pathway"/>
    <property type="evidence" value="ECO:0007669"/>
    <property type="project" value="TreeGrafter"/>
</dbReference>
<keyword evidence="3 4" id="KW-0732">Signal</keyword>
<dbReference type="Proteomes" id="UP000054166">
    <property type="component" value="Unassembled WGS sequence"/>
</dbReference>
<dbReference type="PANTHER" id="PTHR38425:SF1">
    <property type="entry name" value="LONG CHRONOLOGICAL LIFESPAN PROTEIN 2"/>
    <property type="match status" value="1"/>
</dbReference>
<dbReference type="HOGENOM" id="CLU_142363_2_1_1"/>
<organism evidence="5 6">
    <name type="scientific">Piloderma croceum (strain F 1598)</name>
    <dbReference type="NCBI Taxonomy" id="765440"/>
    <lineage>
        <taxon>Eukaryota</taxon>
        <taxon>Fungi</taxon>
        <taxon>Dikarya</taxon>
        <taxon>Basidiomycota</taxon>
        <taxon>Agaricomycotina</taxon>
        <taxon>Agaricomycetes</taxon>
        <taxon>Agaricomycetidae</taxon>
        <taxon>Atheliales</taxon>
        <taxon>Atheliaceae</taxon>
        <taxon>Piloderma</taxon>
    </lineage>
</organism>
<dbReference type="PANTHER" id="PTHR38425">
    <property type="entry name" value="LONG CHRONOLOGICAL LIFESPAN PROTEIN 2"/>
    <property type="match status" value="1"/>
</dbReference>
<dbReference type="EMBL" id="KN832972">
    <property type="protein sequence ID" value="KIM91147.1"/>
    <property type="molecule type" value="Genomic_DNA"/>
</dbReference>
<feature type="chain" id="PRO_5002173293" description="Long chronological lifespan protein 2" evidence="4">
    <location>
        <begin position="18"/>
        <end position="113"/>
    </location>
</feature>
<dbReference type="OrthoDB" id="2234316at2759"/>
<evidence type="ECO:0000313" key="5">
    <source>
        <dbReference type="EMBL" id="KIM91147.1"/>
    </source>
</evidence>
<dbReference type="STRING" id="765440.A0A0C3CN95"/>
<feature type="signal peptide" evidence="4">
    <location>
        <begin position="1"/>
        <end position="17"/>
    </location>
</feature>
<evidence type="ECO:0000313" key="6">
    <source>
        <dbReference type="Proteomes" id="UP000054166"/>
    </source>
</evidence>
<evidence type="ECO:0000256" key="1">
    <source>
        <dbReference type="ARBA" id="ARBA00010545"/>
    </source>
</evidence>
<dbReference type="InterPro" id="IPR034543">
    <property type="entry name" value="LCL2"/>
</dbReference>
<proteinExistence type="inferred from homology"/>
<evidence type="ECO:0000256" key="4">
    <source>
        <dbReference type="SAM" id="SignalP"/>
    </source>
</evidence>
<sequence length="113" mass="12568">MLLLHFTLLLLSCCVLAQFNFFDMFGHQQQQHQQQSSGGSQWASHADSVSCSQYLCPDTHMCVDRVAACPCPNEQDVKCIVPDALDDDGATVVCVRGANECAEVNRLMRRFSK</sequence>
<gene>
    <name evidence="5" type="ORF">PILCRDRAFT_811645</name>
</gene>
<keyword evidence="6" id="KW-1185">Reference proteome</keyword>
<comment type="similarity">
    <text evidence="1">Belongs to the LCL2 family.</text>
</comment>
<evidence type="ECO:0000256" key="3">
    <source>
        <dbReference type="ARBA" id="ARBA00022729"/>
    </source>
</evidence>
<evidence type="ECO:0000256" key="2">
    <source>
        <dbReference type="ARBA" id="ARBA00018534"/>
    </source>
</evidence>